<dbReference type="GO" id="GO:0030971">
    <property type="term" value="F:receptor tyrosine kinase binding"/>
    <property type="evidence" value="ECO:0007669"/>
    <property type="project" value="TreeGrafter"/>
</dbReference>
<feature type="domain" description="SH2" evidence="3">
    <location>
        <begin position="206"/>
        <end position="310"/>
    </location>
</feature>
<evidence type="ECO:0000313" key="4">
    <source>
        <dbReference type="EnsemblMetazoa" id="CLYHEMP023086.1"/>
    </source>
</evidence>
<dbReference type="Gene3D" id="3.30.505.10">
    <property type="entry name" value="SH2 domain"/>
    <property type="match status" value="2"/>
</dbReference>
<evidence type="ECO:0000259" key="3">
    <source>
        <dbReference type="PROSITE" id="PS50001"/>
    </source>
</evidence>
<evidence type="ECO:0000256" key="2">
    <source>
        <dbReference type="PROSITE-ProRule" id="PRU00191"/>
    </source>
</evidence>
<accession>A0A7M5XKG5</accession>
<dbReference type="InterPro" id="IPR036028">
    <property type="entry name" value="SH3-like_dom_sf"/>
</dbReference>
<dbReference type="PANTHER" id="PTHR19969">
    <property type="entry name" value="SH2-SH3 ADAPTOR PROTEIN-RELATED"/>
    <property type="match status" value="1"/>
</dbReference>
<organism evidence="4 5">
    <name type="scientific">Clytia hemisphaerica</name>
    <dbReference type="NCBI Taxonomy" id="252671"/>
    <lineage>
        <taxon>Eukaryota</taxon>
        <taxon>Metazoa</taxon>
        <taxon>Cnidaria</taxon>
        <taxon>Hydrozoa</taxon>
        <taxon>Hydroidolina</taxon>
        <taxon>Leptothecata</taxon>
        <taxon>Obeliida</taxon>
        <taxon>Clytiidae</taxon>
        <taxon>Clytia</taxon>
    </lineage>
</organism>
<dbReference type="GO" id="GO:0035591">
    <property type="term" value="F:signaling adaptor activity"/>
    <property type="evidence" value="ECO:0007669"/>
    <property type="project" value="TreeGrafter"/>
</dbReference>
<proteinExistence type="predicted"/>
<sequence>MCECCILSLQNTKTNCPLIKEVLKILRKPNKHWWLAVNQNYSMQGLAGLVPTNYVKEIQDVVSEKVEGFGTDNSNPDIVPTDEDNYILMAKQGTGSNDEPDKVLNFEMKYSTWEVTLLTSVGSGMENRSSQNNKKQDQIFHEGHTFDYGKTEDQVQITLSNPKELILTHDSYIKTVNDMEALKTFEGSNIHPYIYVDNRLLNLSIAFWGPVTCDKEMEVSFASRKDAEIVLSGEREGSFLLRESESSPGDLTLSMRRGEKIIHVWIGKSEEQFIYSEPRRFESIEEIIEVYHRSNLVSKRGQTIRLWRSAEKKHITDDYNSFEKKSYGMVKMSQEACEDKLIDSVKGAFLVRKIDKEFEEEKKWILSVKFHLHVEHFLIELNKEFPTHKFVFGEYSSNGNIHEVVQRLLQEPVTDFIPSERRH</sequence>
<dbReference type="Pfam" id="PF00017">
    <property type="entry name" value="SH2"/>
    <property type="match status" value="1"/>
</dbReference>
<dbReference type="PANTHER" id="PTHR19969:SF5">
    <property type="entry name" value="CRK-LIKE PROTEIN"/>
    <property type="match status" value="1"/>
</dbReference>
<dbReference type="SUPFAM" id="SSF55550">
    <property type="entry name" value="SH2 domain"/>
    <property type="match status" value="2"/>
</dbReference>
<evidence type="ECO:0000256" key="1">
    <source>
        <dbReference type="ARBA" id="ARBA00022999"/>
    </source>
</evidence>
<dbReference type="OrthoDB" id="3175255at2759"/>
<dbReference type="CDD" id="cd00173">
    <property type="entry name" value="SH2"/>
    <property type="match status" value="2"/>
</dbReference>
<dbReference type="InterPro" id="IPR000980">
    <property type="entry name" value="SH2"/>
</dbReference>
<evidence type="ECO:0000313" key="5">
    <source>
        <dbReference type="Proteomes" id="UP000594262"/>
    </source>
</evidence>
<dbReference type="PRINTS" id="PR00401">
    <property type="entry name" value="SH2DOMAIN"/>
</dbReference>
<dbReference type="InterPro" id="IPR051184">
    <property type="entry name" value="Tyrosine-phos_adapter"/>
</dbReference>
<reference evidence="4" key="1">
    <citation type="submission" date="2021-01" db="UniProtKB">
        <authorList>
            <consortium name="EnsemblMetazoa"/>
        </authorList>
    </citation>
    <scope>IDENTIFICATION</scope>
</reference>
<dbReference type="PROSITE" id="PS50001">
    <property type="entry name" value="SH2"/>
    <property type="match status" value="1"/>
</dbReference>
<keyword evidence="5" id="KW-1185">Reference proteome</keyword>
<dbReference type="SUPFAM" id="SSF50044">
    <property type="entry name" value="SH3-domain"/>
    <property type="match status" value="1"/>
</dbReference>
<dbReference type="SMART" id="SM00252">
    <property type="entry name" value="SH2"/>
    <property type="match status" value="2"/>
</dbReference>
<protein>
    <recommendedName>
        <fullName evidence="3">SH2 domain-containing protein</fullName>
    </recommendedName>
</protein>
<dbReference type="InterPro" id="IPR036860">
    <property type="entry name" value="SH2_dom_sf"/>
</dbReference>
<dbReference type="EnsemblMetazoa" id="CLYHEMT023086.1">
    <property type="protein sequence ID" value="CLYHEMP023086.1"/>
    <property type="gene ID" value="CLYHEMG023086"/>
</dbReference>
<dbReference type="Gene3D" id="2.30.30.40">
    <property type="entry name" value="SH3 Domains"/>
    <property type="match status" value="1"/>
</dbReference>
<dbReference type="Proteomes" id="UP000594262">
    <property type="component" value="Unplaced"/>
</dbReference>
<name>A0A7M5XKG5_9CNID</name>
<keyword evidence="1 2" id="KW-0727">SH2 domain</keyword>
<dbReference type="GO" id="GO:0007167">
    <property type="term" value="P:enzyme-linked receptor protein signaling pathway"/>
    <property type="evidence" value="ECO:0007669"/>
    <property type="project" value="TreeGrafter"/>
</dbReference>
<dbReference type="GO" id="GO:0016477">
    <property type="term" value="P:cell migration"/>
    <property type="evidence" value="ECO:0007669"/>
    <property type="project" value="TreeGrafter"/>
</dbReference>
<dbReference type="AlphaFoldDB" id="A0A7M5XKG5"/>
<dbReference type="GO" id="GO:0005737">
    <property type="term" value="C:cytoplasm"/>
    <property type="evidence" value="ECO:0007669"/>
    <property type="project" value="TreeGrafter"/>
</dbReference>